<gene>
    <name evidence="5" type="ORF">DFJ69_1031</name>
</gene>
<dbReference type="InterPro" id="IPR051010">
    <property type="entry name" value="BCAA_transport"/>
</dbReference>
<evidence type="ECO:0000256" key="3">
    <source>
        <dbReference type="SAM" id="SignalP"/>
    </source>
</evidence>
<dbReference type="Proteomes" id="UP000256661">
    <property type="component" value="Unassembled WGS sequence"/>
</dbReference>
<feature type="domain" description="Leucine-binding protein" evidence="4">
    <location>
        <begin position="33"/>
        <end position="353"/>
    </location>
</feature>
<dbReference type="PROSITE" id="PS51257">
    <property type="entry name" value="PROKAR_LIPOPROTEIN"/>
    <property type="match status" value="1"/>
</dbReference>
<protein>
    <submittedName>
        <fullName evidence="5">Amino acid/amide ABC transporter substrate-binding protein (HAAT family)</fullName>
    </submittedName>
</protein>
<sequence>MSSRTAAGLAASALLVSLTACGTGSTSDDTAVVKVGAILSMSGIYSTLGPPQKKAMTMGVEALNRTGFTVAGTKRTLEITYADDKSDAATTGVTALRELVQAKKMPVIAYGLGSDTYVPQLQRKPVPMINILDSTYPSILRLSPHLFLTRGDSPKYVPGCLHYAKNRLGTRSISVITAKGEPYGAGLTQLVRRSAQTEGVRIAAESEFPLGSTDYSNAINTAVAAKPDAIYLSSVTAVILPVLKQLRQSGYTGPVIHSSGVNPDQAEAILGARFDSIMKDNHDCAGTLPTTSANPPAKAFADAYQARWKEYPQDLTMWAYDFPFIVAEAMTKAGTTTDPEKIEKALARIPVPAGTVSGWLPGDGGVLFTDRNARTASEVTTWCTGKRTLGSVMTFDTKDGAIVDATFPKDPCA</sequence>
<dbReference type="AlphaFoldDB" id="A0A3D9SI98"/>
<dbReference type="RefSeq" id="WP_116021387.1">
    <property type="nucleotide sequence ID" value="NZ_QTTT01000001.1"/>
</dbReference>
<dbReference type="PANTHER" id="PTHR30483">
    <property type="entry name" value="LEUCINE-SPECIFIC-BINDING PROTEIN"/>
    <property type="match status" value="1"/>
</dbReference>
<comment type="similarity">
    <text evidence="1">Belongs to the leucine-binding protein family.</text>
</comment>
<dbReference type="SUPFAM" id="SSF53822">
    <property type="entry name" value="Periplasmic binding protein-like I"/>
    <property type="match status" value="1"/>
</dbReference>
<dbReference type="InterPro" id="IPR028081">
    <property type="entry name" value="Leu-bd"/>
</dbReference>
<evidence type="ECO:0000259" key="4">
    <source>
        <dbReference type="Pfam" id="PF13458"/>
    </source>
</evidence>
<reference evidence="5 6" key="1">
    <citation type="submission" date="2018-08" db="EMBL/GenBank/DDBJ databases">
        <title>Sequencing the genomes of 1000 actinobacteria strains.</title>
        <authorList>
            <person name="Klenk H.-P."/>
        </authorList>
    </citation>
    <scope>NUCLEOTIDE SEQUENCE [LARGE SCALE GENOMIC DNA]</scope>
    <source>
        <strain evidence="5 6">DSM 43927</strain>
    </source>
</reference>
<organism evidence="5 6">
    <name type="scientific">Thermomonospora umbrina</name>
    <dbReference type="NCBI Taxonomy" id="111806"/>
    <lineage>
        <taxon>Bacteria</taxon>
        <taxon>Bacillati</taxon>
        <taxon>Actinomycetota</taxon>
        <taxon>Actinomycetes</taxon>
        <taxon>Streptosporangiales</taxon>
        <taxon>Thermomonosporaceae</taxon>
        <taxon>Thermomonospora</taxon>
    </lineage>
</organism>
<dbReference type="Gene3D" id="3.40.50.2300">
    <property type="match status" value="2"/>
</dbReference>
<evidence type="ECO:0000256" key="1">
    <source>
        <dbReference type="ARBA" id="ARBA00010062"/>
    </source>
</evidence>
<feature type="signal peptide" evidence="3">
    <location>
        <begin position="1"/>
        <end position="22"/>
    </location>
</feature>
<dbReference type="OrthoDB" id="3563031at2"/>
<dbReference type="PANTHER" id="PTHR30483:SF6">
    <property type="entry name" value="PERIPLASMIC BINDING PROTEIN OF ABC TRANSPORTER FOR NATURAL AMINO ACIDS"/>
    <property type="match status" value="1"/>
</dbReference>
<name>A0A3D9SI98_9ACTN</name>
<dbReference type="Pfam" id="PF13458">
    <property type="entry name" value="Peripla_BP_6"/>
    <property type="match status" value="1"/>
</dbReference>
<keyword evidence="6" id="KW-1185">Reference proteome</keyword>
<evidence type="ECO:0000256" key="2">
    <source>
        <dbReference type="ARBA" id="ARBA00022729"/>
    </source>
</evidence>
<dbReference type="InterPro" id="IPR028082">
    <property type="entry name" value="Peripla_BP_I"/>
</dbReference>
<feature type="chain" id="PRO_5017692098" evidence="3">
    <location>
        <begin position="23"/>
        <end position="413"/>
    </location>
</feature>
<dbReference type="EMBL" id="QTTT01000001">
    <property type="protein sequence ID" value="REE95626.1"/>
    <property type="molecule type" value="Genomic_DNA"/>
</dbReference>
<accession>A0A3D9SI98</accession>
<evidence type="ECO:0000313" key="5">
    <source>
        <dbReference type="EMBL" id="REE95626.1"/>
    </source>
</evidence>
<keyword evidence="2 3" id="KW-0732">Signal</keyword>
<comment type="caution">
    <text evidence="5">The sequence shown here is derived from an EMBL/GenBank/DDBJ whole genome shotgun (WGS) entry which is preliminary data.</text>
</comment>
<evidence type="ECO:0000313" key="6">
    <source>
        <dbReference type="Proteomes" id="UP000256661"/>
    </source>
</evidence>
<proteinExistence type="inferred from homology"/>